<reference evidence="8 9" key="1">
    <citation type="submission" date="2015-11" db="EMBL/GenBank/DDBJ databases">
        <title>Genomic analysis of 38 Legionella species identifies large and diverse effector repertoires.</title>
        <authorList>
            <person name="Burstein D."/>
            <person name="Amaro F."/>
            <person name="Zusman T."/>
            <person name="Lifshitz Z."/>
            <person name="Cohen O."/>
            <person name="Gilbert J.A."/>
            <person name="Pupko T."/>
            <person name="Shuman H.A."/>
            <person name="Segal G."/>
        </authorList>
    </citation>
    <scope>NUCLEOTIDE SEQUENCE [LARGE SCALE GENOMIC DNA]</scope>
    <source>
        <strain evidence="8 9">PX-1-G2-E2</strain>
    </source>
</reference>
<organism evidence="8 9">
    <name type="scientific">Legionella maceachernii</name>
    <dbReference type="NCBI Taxonomy" id="466"/>
    <lineage>
        <taxon>Bacteria</taxon>
        <taxon>Pseudomonadati</taxon>
        <taxon>Pseudomonadota</taxon>
        <taxon>Gammaproteobacteria</taxon>
        <taxon>Legionellales</taxon>
        <taxon>Legionellaceae</taxon>
        <taxon>Legionella</taxon>
    </lineage>
</organism>
<proteinExistence type="inferred from homology"/>
<accession>A0A0W0WD14</accession>
<keyword evidence="5" id="KW-0732">Signal</keyword>
<dbReference type="AlphaFoldDB" id="A0A0W0WD14"/>
<dbReference type="GO" id="GO:0015483">
    <property type="term" value="F:long-chain fatty acid transporting porin activity"/>
    <property type="evidence" value="ECO:0007669"/>
    <property type="project" value="TreeGrafter"/>
</dbReference>
<comment type="subcellular location">
    <subcellularLocation>
        <location evidence="1">Cell outer membrane</location>
        <topology evidence="1">Multi-pass membrane protein</topology>
    </subcellularLocation>
</comment>
<keyword evidence="3" id="KW-1134">Transmembrane beta strand</keyword>
<evidence type="ECO:0000256" key="6">
    <source>
        <dbReference type="ARBA" id="ARBA00023136"/>
    </source>
</evidence>
<dbReference type="RefSeq" id="WP_058451481.1">
    <property type="nucleotide sequence ID" value="NZ_CAAAIB010000004.1"/>
</dbReference>
<dbReference type="STRING" id="466.Lmac_0655"/>
<evidence type="ECO:0000256" key="2">
    <source>
        <dbReference type="ARBA" id="ARBA00008163"/>
    </source>
</evidence>
<dbReference type="Gene3D" id="2.40.160.60">
    <property type="entry name" value="Outer membrane protein transport protein (OMPP1/FadL/TodX)"/>
    <property type="match status" value="1"/>
</dbReference>
<dbReference type="Pfam" id="PF03349">
    <property type="entry name" value="Toluene_X"/>
    <property type="match status" value="2"/>
</dbReference>
<evidence type="ECO:0000256" key="1">
    <source>
        <dbReference type="ARBA" id="ARBA00004571"/>
    </source>
</evidence>
<dbReference type="Proteomes" id="UP000054908">
    <property type="component" value="Unassembled WGS sequence"/>
</dbReference>
<comment type="caution">
    <text evidence="8">The sequence shown here is derived from an EMBL/GenBank/DDBJ whole genome shotgun (WGS) entry which is preliminary data.</text>
</comment>
<dbReference type="PANTHER" id="PTHR35093:SF8">
    <property type="entry name" value="OUTER MEMBRANE PROTEIN NMB0088-RELATED"/>
    <property type="match status" value="1"/>
</dbReference>
<dbReference type="EMBL" id="LNYL01000017">
    <property type="protein sequence ID" value="KTD30247.1"/>
    <property type="molecule type" value="Genomic_DNA"/>
</dbReference>
<evidence type="ECO:0000256" key="5">
    <source>
        <dbReference type="ARBA" id="ARBA00022729"/>
    </source>
</evidence>
<keyword evidence="7" id="KW-0998">Cell outer membrane</keyword>
<keyword evidence="9" id="KW-1185">Reference proteome</keyword>
<evidence type="ECO:0000256" key="7">
    <source>
        <dbReference type="ARBA" id="ARBA00023237"/>
    </source>
</evidence>
<keyword evidence="6" id="KW-0472">Membrane</keyword>
<dbReference type="PANTHER" id="PTHR35093">
    <property type="entry name" value="OUTER MEMBRANE PROTEIN NMB0088-RELATED"/>
    <property type="match status" value="1"/>
</dbReference>
<protein>
    <submittedName>
        <fullName evidence="8">Outer membrane protein</fullName>
    </submittedName>
</protein>
<comment type="similarity">
    <text evidence="2">Belongs to the OmpP1/FadL family.</text>
</comment>
<gene>
    <name evidence="8" type="ORF">Lmac_0655</name>
</gene>
<evidence type="ECO:0000313" key="8">
    <source>
        <dbReference type="EMBL" id="KTD30247.1"/>
    </source>
</evidence>
<dbReference type="SUPFAM" id="SSF56935">
    <property type="entry name" value="Porins"/>
    <property type="match status" value="1"/>
</dbReference>
<dbReference type="OrthoDB" id="5641522at2"/>
<name>A0A0W0WD14_9GAMM</name>
<evidence type="ECO:0000313" key="9">
    <source>
        <dbReference type="Proteomes" id="UP000054908"/>
    </source>
</evidence>
<dbReference type="PATRIC" id="fig|466.6.peg.707"/>
<evidence type="ECO:0000256" key="4">
    <source>
        <dbReference type="ARBA" id="ARBA00022692"/>
    </source>
</evidence>
<dbReference type="InterPro" id="IPR005017">
    <property type="entry name" value="OMPP1/FadL/TodX"/>
</dbReference>
<sequence length="379" mass="42125">MQVIFLKLLIAIFLCLSLECLWEPAYCAVDQILTDNFFQNPAELSSVNHAQLLLGNALILPRLKFTGTTVLGHGRVKSKTHDSLPYLLTAYRLTDRWVVGINATPSAYGHIDWQPHNSIVSQASTTTRIFYYRIGAQSSYQVTKKLAVGMGLNLEYNKFAELNFVVPNAGNQINRIHGLNYTGDIGLFYKIHSHTYLTMAIYTGINTYGHGTSSTEAITVHNFSLNIIQAPVAFAGLQHWLTEKWFIGGKVYWSGWSIEKNVNLINKTTGTSISPARWRDGWSFQMNTRYRISDVLALLSSTLYETNVAPISTNAIGYPLSAFGAVAGGIDFSVQKNLSFQFVYSYGKFIPNAKIDSAGNRGVISVCSQAALIQFTYKI</sequence>
<evidence type="ECO:0000256" key="3">
    <source>
        <dbReference type="ARBA" id="ARBA00022452"/>
    </source>
</evidence>
<dbReference type="GO" id="GO:0009279">
    <property type="term" value="C:cell outer membrane"/>
    <property type="evidence" value="ECO:0007669"/>
    <property type="project" value="UniProtKB-SubCell"/>
</dbReference>
<keyword evidence="4" id="KW-0812">Transmembrane</keyword>